<evidence type="ECO:0000256" key="3">
    <source>
        <dbReference type="ARBA" id="ARBA00022452"/>
    </source>
</evidence>
<evidence type="ECO:0000256" key="8">
    <source>
        <dbReference type="PROSITE-ProRule" id="PRU01360"/>
    </source>
</evidence>
<accession>A0ABU9Y696</accession>
<dbReference type="Gene3D" id="2.40.170.20">
    <property type="entry name" value="TonB-dependent receptor, beta-barrel domain"/>
    <property type="match status" value="1"/>
</dbReference>
<dbReference type="EMBL" id="JBDIME010000016">
    <property type="protein sequence ID" value="MEN2791319.1"/>
    <property type="molecule type" value="Genomic_DNA"/>
</dbReference>
<dbReference type="RefSeq" id="WP_343892427.1">
    <property type="nucleotide sequence ID" value="NZ_BAAAEH010000059.1"/>
</dbReference>
<evidence type="ECO:0000313" key="13">
    <source>
        <dbReference type="Proteomes" id="UP001419910"/>
    </source>
</evidence>
<evidence type="ECO:0000313" key="12">
    <source>
        <dbReference type="EMBL" id="MEN2791319.1"/>
    </source>
</evidence>
<dbReference type="InterPro" id="IPR000531">
    <property type="entry name" value="Beta-barrel_TonB"/>
</dbReference>
<evidence type="ECO:0000256" key="7">
    <source>
        <dbReference type="ARBA" id="ARBA00023237"/>
    </source>
</evidence>
<dbReference type="InterPro" id="IPR036942">
    <property type="entry name" value="Beta-barrel_TonB_sf"/>
</dbReference>
<keyword evidence="4 8" id="KW-0812">Transmembrane</keyword>
<keyword evidence="3 8" id="KW-1134">Transmembrane beta strand</keyword>
<keyword evidence="12" id="KW-0675">Receptor</keyword>
<protein>
    <submittedName>
        <fullName evidence="12">TonB-dependent receptor</fullName>
    </submittedName>
</protein>
<organism evidence="12 13">
    <name type="scientific">Sphingomonas oligophenolica</name>
    <dbReference type="NCBI Taxonomy" id="301154"/>
    <lineage>
        <taxon>Bacteria</taxon>
        <taxon>Pseudomonadati</taxon>
        <taxon>Pseudomonadota</taxon>
        <taxon>Alphaproteobacteria</taxon>
        <taxon>Sphingomonadales</taxon>
        <taxon>Sphingomonadaceae</taxon>
        <taxon>Sphingomonas</taxon>
    </lineage>
</organism>
<reference evidence="12 13" key="1">
    <citation type="submission" date="2024-05" db="EMBL/GenBank/DDBJ databases">
        <authorList>
            <person name="Liu Q."/>
            <person name="Xin Y.-H."/>
        </authorList>
    </citation>
    <scope>NUCLEOTIDE SEQUENCE [LARGE SCALE GENOMIC DNA]</scope>
    <source>
        <strain evidence="12 13">CGMCC 1.10181</strain>
    </source>
</reference>
<keyword evidence="13" id="KW-1185">Reference proteome</keyword>
<comment type="caution">
    <text evidence="12">The sequence shown here is derived from an EMBL/GenBank/DDBJ whole genome shotgun (WGS) entry which is preliminary data.</text>
</comment>
<evidence type="ECO:0000259" key="11">
    <source>
        <dbReference type="Pfam" id="PF07715"/>
    </source>
</evidence>
<dbReference type="Gene3D" id="2.170.130.10">
    <property type="entry name" value="TonB-dependent receptor, plug domain"/>
    <property type="match status" value="1"/>
</dbReference>
<proteinExistence type="inferred from homology"/>
<name>A0ABU9Y696_9SPHN</name>
<dbReference type="Proteomes" id="UP001419910">
    <property type="component" value="Unassembled WGS sequence"/>
</dbReference>
<evidence type="ECO:0000256" key="9">
    <source>
        <dbReference type="RuleBase" id="RU003357"/>
    </source>
</evidence>
<evidence type="ECO:0000259" key="10">
    <source>
        <dbReference type="Pfam" id="PF00593"/>
    </source>
</evidence>
<evidence type="ECO:0000256" key="2">
    <source>
        <dbReference type="ARBA" id="ARBA00022448"/>
    </source>
</evidence>
<dbReference type="PANTHER" id="PTHR47234">
    <property type="match status" value="1"/>
</dbReference>
<feature type="domain" description="TonB-dependent receptor-like beta-barrel" evidence="10">
    <location>
        <begin position="480"/>
        <end position="926"/>
    </location>
</feature>
<dbReference type="Pfam" id="PF00593">
    <property type="entry name" value="TonB_dep_Rec_b-barrel"/>
    <property type="match status" value="1"/>
</dbReference>
<dbReference type="Pfam" id="PF07715">
    <property type="entry name" value="Plug"/>
    <property type="match status" value="1"/>
</dbReference>
<dbReference type="PANTHER" id="PTHR47234:SF3">
    <property type="entry name" value="SECRETIN_TONB SHORT N-TERMINAL DOMAIN-CONTAINING PROTEIN"/>
    <property type="match status" value="1"/>
</dbReference>
<comment type="subcellular location">
    <subcellularLocation>
        <location evidence="1 8">Cell outer membrane</location>
        <topology evidence="1 8">Multi-pass membrane protein</topology>
    </subcellularLocation>
</comment>
<gene>
    <name evidence="12" type="ORF">ABC974_16915</name>
</gene>
<evidence type="ECO:0000256" key="5">
    <source>
        <dbReference type="ARBA" id="ARBA00023077"/>
    </source>
</evidence>
<comment type="similarity">
    <text evidence="8 9">Belongs to the TonB-dependent receptor family.</text>
</comment>
<dbReference type="InterPro" id="IPR037066">
    <property type="entry name" value="Plug_dom_sf"/>
</dbReference>
<dbReference type="SUPFAM" id="SSF56935">
    <property type="entry name" value="Porins"/>
    <property type="match status" value="1"/>
</dbReference>
<sequence>MMDISLISASYQKSSARASTRSWHRSTSALALALVALAITLQPGVALAQTADADQKVQGEDIIVTGSRIARDGSQAPTPVTVVGRDLIQAAAPENLADFVNQLPQLAGSSTPRNTNLGVTSGQSGFNSLNLRDLGVARTLVLIDGRRSVGSSDQRGLVDINTIPQKLVQRVDIVTGGASAVYGSDAVAGVVNFITDTKFTGVKSEVQGGITRYGDDATYQASLTAGIDFSDRRGHLLFDAEYARNEGVSAVNRDWGKTGYQIINNPAYTATNGQPQRLVATSVGFTNIVPGGIITNTKLKGTTFGPGGVPTQFNYGSVVSDPWMIGGDWQASNSVVTTNALDPATKRYNIMLRGDYEFSSSLHVDASFSYSDSLTVNLCCHEYFLGNLTMKADNAFLPTAVAQQAAALGISTFSFGKFLTDLPRFGARLDRQVYRGVLGLNGKFDALGIGWTWSAYGQHGEAIIDERATNVTNTARFLQAIDAVRNPSTGAIVCRSTLTDPTNGCVPFNVFGTGVNSPQAAAYLLGEASRRQKLTQDVVEAQISAHPFSTWAGPVGIATGVEHRVEKLSGTSDDISKTGGWFAGNFLPTNGSYNVTEEFAELDVPLAKDLPLASLLNFNGAVRFTNYSTSGAVTTWKAGLVYSPIKDIRIRVTRSRDIRAPNLQELYQAAACLNNAPVFNPFTGINDTARECSTGTTNLKPEIANTTAYGIVLQPRMIPGLTASVDYYDINITDGLITYARDVIVNNCFAGLQSYCDAVIRNATTGAILQVNRVPFNAASQVERGIDIDASYTRPLSDIVASWPGAVTLRYVGAHYIKNVLNPGVGLTSDLAGNNTSAGVPSWRHYITLAYNSPAFTGTITGRGISAGVYDNSFIQCTSGCPTSTAANTTINNNQIPGAFYLDLAATYRFRTKGSKIEVFGAISNLFNRDPVPVSRGPGFLPLVATNPSLYDMLGTTFRFGIRASL</sequence>
<feature type="domain" description="TonB-dependent receptor plug" evidence="11">
    <location>
        <begin position="75"/>
        <end position="190"/>
    </location>
</feature>
<dbReference type="InterPro" id="IPR012910">
    <property type="entry name" value="Plug_dom"/>
</dbReference>
<keyword evidence="7 8" id="KW-0998">Cell outer membrane</keyword>
<evidence type="ECO:0000256" key="6">
    <source>
        <dbReference type="ARBA" id="ARBA00023136"/>
    </source>
</evidence>
<evidence type="ECO:0000256" key="1">
    <source>
        <dbReference type="ARBA" id="ARBA00004571"/>
    </source>
</evidence>
<evidence type="ECO:0000256" key="4">
    <source>
        <dbReference type="ARBA" id="ARBA00022692"/>
    </source>
</evidence>
<dbReference type="InterPro" id="IPR039426">
    <property type="entry name" value="TonB-dep_rcpt-like"/>
</dbReference>
<keyword evidence="6 8" id="KW-0472">Membrane</keyword>
<keyword evidence="2 8" id="KW-0813">Transport</keyword>
<keyword evidence="5 9" id="KW-0798">TonB box</keyword>
<dbReference type="PROSITE" id="PS52016">
    <property type="entry name" value="TONB_DEPENDENT_REC_3"/>
    <property type="match status" value="1"/>
</dbReference>